<dbReference type="EMBL" id="KQ965869">
    <property type="protein sequence ID" value="KXS09392.1"/>
    <property type="molecule type" value="Genomic_DNA"/>
</dbReference>
<proteinExistence type="predicted"/>
<evidence type="ECO:0000313" key="3">
    <source>
        <dbReference type="Proteomes" id="UP000070544"/>
    </source>
</evidence>
<keyword evidence="3" id="KW-1185">Reference proteome</keyword>
<organism evidence="2 3">
    <name type="scientific">Gonapodya prolifera (strain JEL478)</name>
    <name type="common">Monoblepharis prolifera</name>
    <dbReference type="NCBI Taxonomy" id="1344416"/>
    <lineage>
        <taxon>Eukaryota</taxon>
        <taxon>Fungi</taxon>
        <taxon>Fungi incertae sedis</taxon>
        <taxon>Chytridiomycota</taxon>
        <taxon>Chytridiomycota incertae sedis</taxon>
        <taxon>Monoblepharidomycetes</taxon>
        <taxon>Monoblepharidales</taxon>
        <taxon>Gonapodyaceae</taxon>
        <taxon>Gonapodya</taxon>
    </lineage>
</organism>
<keyword evidence="1" id="KW-0812">Transmembrane</keyword>
<feature type="transmembrane region" description="Helical" evidence="1">
    <location>
        <begin position="91"/>
        <end position="110"/>
    </location>
</feature>
<reference evidence="2 3" key="1">
    <citation type="journal article" date="2015" name="Genome Biol. Evol.">
        <title>Phylogenomic analyses indicate that early fungi evolved digesting cell walls of algal ancestors of land plants.</title>
        <authorList>
            <person name="Chang Y."/>
            <person name="Wang S."/>
            <person name="Sekimoto S."/>
            <person name="Aerts A.L."/>
            <person name="Choi C."/>
            <person name="Clum A."/>
            <person name="LaButti K.M."/>
            <person name="Lindquist E.A."/>
            <person name="Yee Ngan C."/>
            <person name="Ohm R.A."/>
            <person name="Salamov A.A."/>
            <person name="Grigoriev I.V."/>
            <person name="Spatafora J.W."/>
            <person name="Berbee M.L."/>
        </authorList>
    </citation>
    <scope>NUCLEOTIDE SEQUENCE [LARGE SCALE GENOMIC DNA]</scope>
    <source>
        <strain evidence="2 3">JEL478</strain>
    </source>
</reference>
<accession>A0A138ZY10</accession>
<feature type="transmembrane region" description="Helical" evidence="1">
    <location>
        <begin position="50"/>
        <end position="71"/>
    </location>
</feature>
<feature type="transmembrane region" description="Helical" evidence="1">
    <location>
        <begin position="182"/>
        <end position="198"/>
    </location>
</feature>
<name>A0A138ZY10_GONPJ</name>
<evidence type="ECO:0000313" key="2">
    <source>
        <dbReference type="EMBL" id="KXS09392.1"/>
    </source>
</evidence>
<sequence>MATKRIPFTSGPDGDTLDDDNAVLDEDEQEEIIDTLAESNEVVDGTFRTFLSATLLLLAVLYLVRLVSLVFSSPKPQADPSPPSGSSLPTALSHLASATSLVLAVLSLSVEAPPGREKGKNVVEGPRSNVTRPRLVTLPFGLASFHLSTPLLAYLPFLPFISSLIPPLIAHTTNSPSSDPPLPAYIPLVVCALAGYAAREMRAVWAGVEELEARRYKVKGA</sequence>
<gene>
    <name evidence="2" type="ORF">M427DRAFT_64287</name>
</gene>
<protein>
    <submittedName>
        <fullName evidence="2">Uncharacterized protein</fullName>
    </submittedName>
</protein>
<dbReference type="Proteomes" id="UP000070544">
    <property type="component" value="Unassembled WGS sequence"/>
</dbReference>
<evidence type="ECO:0000256" key="1">
    <source>
        <dbReference type="SAM" id="Phobius"/>
    </source>
</evidence>
<keyword evidence="1" id="KW-0472">Membrane</keyword>
<dbReference type="AlphaFoldDB" id="A0A138ZY10"/>
<keyword evidence="1" id="KW-1133">Transmembrane helix</keyword>